<evidence type="ECO:0000256" key="2">
    <source>
        <dbReference type="ARBA" id="ARBA00022692"/>
    </source>
</evidence>
<name>A0A1B3WC39_9FIRM</name>
<dbReference type="KEGG" id="dpn:BCB69_00050"/>
<keyword evidence="2 7" id="KW-0812">Transmembrane</keyword>
<dbReference type="GO" id="GO:0016887">
    <property type="term" value="F:ATP hydrolysis activity"/>
    <property type="evidence" value="ECO:0007669"/>
    <property type="project" value="InterPro"/>
</dbReference>
<dbReference type="InterPro" id="IPR027417">
    <property type="entry name" value="P-loop_NTPase"/>
</dbReference>
<dbReference type="SUPFAM" id="SSF52540">
    <property type="entry name" value="P-loop containing nucleoside triphosphate hydrolases"/>
    <property type="match status" value="1"/>
</dbReference>
<evidence type="ECO:0000256" key="6">
    <source>
        <dbReference type="ARBA" id="ARBA00023136"/>
    </source>
</evidence>
<feature type="domain" description="ABC transmembrane type-1" evidence="9">
    <location>
        <begin position="31"/>
        <end position="299"/>
    </location>
</feature>
<gene>
    <name evidence="10" type="ORF">BCB69_00050</name>
</gene>
<evidence type="ECO:0000313" key="10">
    <source>
        <dbReference type="EMBL" id="AOH38527.1"/>
    </source>
</evidence>
<evidence type="ECO:0000256" key="3">
    <source>
        <dbReference type="ARBA" id="ARBA00022741"/>
    </source>
</evidence>
<dbReference type="Gene3D" id="3.40.50.300">
    <property type="entry name" value="P-loop containing nucleotide triphosphate hydrolases"/>
    <property type="match status" value="1"/>
</dbReference>
<evidence type="ECO:0000259" key="9">
    <source>
        <dbReference type="PROSITE" id="PS50929"/>
    </source>
</evidence>
<dbReference type="STRING" id="39950.BCB69_00050"/>
<evidence type="ECO:0000256" key="1">
    <source>
        <dbReference type="ARBA" id="ARBA00004651"/>
    </source>
</evidence>
<dbReference type="InterPro" id="IPR003439">
    <property type="entry name" value="ABC_transporter-like_ATP-bd"/>
</dbReference>
<feature type="domain" description="ABC transporter" evidence="8">
    <location>
        <begin position="330"/>
        <end position="565"/>
    </location>
</feature>
<accession>A0A1B3WC39</accession>
<organism evidence="10 11">
    <name type="scientific">Dialister pneumosintes</name>
    <dbReference type="NCBI Taxonomy" id="39950"/>
    <lineage>
        <taxon>Bacteria</taxon>
        <taxon>Bacillati</taxon>
        <taxon>Bacillota</taxon>
        <taxon>Negativicutes</taxon>
        <taxon>Veillonellales</taxon>
        <taxon>Veillonellaceae</taxon>
        <taxon>Dialister</taxon>
    </lineage>
</organism>
<feature type="transmembrane region" description="Helical" evidence="7">
    <location>
        <begin position="53"/>
        <end position="72"/>
    </location>
</feature>
<evidence type="ECO:0000256" key="7">
    <source>
        <dbReference type="SAM" id="Phobius"/>
    </source>
</evidence>
<dbReference type="AlphaFoldDB" id="A0A1B3WC39"/>
<dbReference type="InterPro" id="IPR039421">
    <property type="entry name" value="Type_1_exporter"/>
</dbReference>
<dbReference type="GO" id="GO:0005524">
    <property type="term" value="F:ATP binding"/>
    <property type="evidence" value="ECO:0007669"/>
    <property type="project" value="UniProtKB-KW"/>
</dbReference>
<dbReference type="GO" id="GO:0015421">
    <property type="term" value="F:ABC-type oligopeptide transporter activity"/>
    <property type="evidence" value="ECO:0007669"/>
    <property type="project" value="TreeGrafter"/>
</dbReference>
<keyword evidence="4 10" id="KW-0067">ATP-binding</keyword>
<dbReference type="PROSITE" id="PS50893">
    <property type="entry name" value="ABC_TRANSPORTER_2"/>
    <property type="match status" value="1"/>
</dbReference>
<dbReference type="PANTHER" id="PTHR43394:SF1">
    <property type="entry name" value="ATP-BINDING CASSETTE SUB-FAMILY B MEMBER 10, MITOCHONDRIAL"/>
    <property type="match status" value="1"/>
</dbReference>
<feature type="transmembrane region" description="Helical" evidence="7">
    <location>
        <begin position="27"/>
        <end position="47"/>
    </location>
</feature>
<dbReference type="GO" id="GO:0005886">
    <property type="term" value="C:plasma membrane"/>
    <property type="evidence" value="ECO:0007669"/>
    <property type="project" value="UniProtKB-SubCell"/>
</dbReference>
<dbReference type="Gene3D" id="1.20.1560.10">
    <property type="entry name" value="ABC transporter type 1, transmembrane domain"/>
    <property type="match status" value="1"/>
</dbReference>
<dbReference type="Pfam" id="PF00664">
    <property type="entry name" value="ABC_membrane"/>
    <property type="match status" value="1"/>
</dbReference>
<evidence type="ECO:0000256" key="5">
    <source>
        <dbReference type="ARBA" id="ARBA00022989"/>
    </source>
</evidence>
<sequence>MEKYLCDKFQLTETGAKGLAKAVYSSFSYYAVYMLPIMLIMFFLQSVMNGTTLGISTSVVAIILIATVLYVVTSINYETTYNETYKESANLRIEIADLLKEFPLAYFSKHDISDLSQTIMSDVASIEHALSHAIGSFIGFIGFFIVISIMMLVGDYQLGLCVIIPLFLSGGILYATKKRQIQVRGIHYKKLRDISENFQSAIEMSQEIKSYGLKEKTVRDIKKELEESERLQLKAEIEQALPISIAKWSAKLSIGLVSVMGLSLFIQGQTSLLYLVGYIIAATKLSESVEGIYMYLGEIFYLDTKIKNIKALRSVEPQTGEKVQFTNYDIALENVKFSYTNKGKPIINGASFVAKQNQVTALIGPSGCGKSTLLRLMSRLYDYDEGKITIGGYDIKNVDTACLFEKISVVFQDVTLFNTSILENIRIGRLSASDEEVLQAAKLAGCQDIIDRLPQGIHTLVGENGAKLSGGERQRISIARAMLKDAPIILLDEITSSLDVENESLIQKGLNRLLENKTVIIISHRLQSIRNVNQIVLLQEGKVISAGTHEELYEKAELYRELLRKSQLTENFSY</sequence>
<keyword evidence="5 7" id="KW-1133">Transmembrane helix</keyword>
<dbReference type="InterPro" id="IPR011527">
    <property type="entry name" value="ABC1_TM_dom"/>
</dbReference>
<dbReference type="PROSITE" id="PS00211">
    <property type="entry name" value="ABC_TRANSPORTER_1"/>
    <property type="match status" value="1"/>
</dbReference>
<keyword evidence="6 7" id="KW-0472">Membrane</keyword>
<dbReference type="PROSITE" id="PS50929">
    <property type="entry name" value="ABC_TM1F"/>
    <property type="match status" value="1"/>
</dbReference>
<dbReference type="PANTHER" id="PTHR43394">
    <property type="entry name" value="ATP-DEPENDENT PERMEASE MDL1, MITOCHONDRIAL"/>
    <property type="match status" value="1"/>
</dbReference>
<dbReference type="Pfam" id="PF00005">
    <property type="entry name" value="ABC_tran"/>
    <property type="match status" value="1"/>
</dbReference>
<feature type="transmembrane region" description="Helical" evidence="7">
    <location>
        <begin position="254"/>
        <end position="280"/>
    </location>
</feature>
<evidence type="ECO:0000259" key="8">
    <source>
        <dbReference type="PROSITE" id="PS50893"/>
    </source>
</evidence>
<keyword evidence="3" id="KW-0547">Nucleotide-binding</keyword>
<dbReference type="Proteomes" id="UP000094757">
    <property type="component" value="Chromosome"/>
</dbReference>
<dbReference type="SUPFAM" id="SSF90123">
    <property type="entry name" value="ABC transporter transmembrane region"/>
    <property type="match status" value="1"/>
</dbReference>
<reference evidence="11" key="1">
    <citation type="submission" date="2016-08" db="EMBL/GenBank/DDBJ databases">
        <authorList>
            <person name="Holder M.E."/>
            <person name="Ajami N.J."/>
            <person name="Petrosino J.F."/>
        </authorList>
    </citation>
    <scope>NUCLEOTIDE SEQUENCE [LARGE SCALE GENOMIC DNA]</scope>
    <source>
        <strain evidence="11">F0677</strain>
    </source>
</reference>
<comment type="subcellular location">
    <subcellularLocation>
        <location evidence="1">Cell membrane</location>
        <topology evidence="1">Multi-pass membrane protein</topology>
    </subcellularLocation>
</comment>
<evidence type="ECO:0000256" key="4">
    <source>
        <dbReference type="ARBA" id="ARBA00022840"/>
    </source>
</evidence>
<proteinExistence type="predicted"/>
<dbReference type="InterPro" id="IPR036640">
    <property type="entry name" value="ABC1_TM_sf"/>
</dbReference>
<dbReference type="InterPro" id="IPR017871">
    <property type="entry name" value="ABC_transporter-like_CS"/>
</dbReference>
<dbReference type="SMART" id="SM00382">
    <property type="entry name" value="AAA"/>
    <property type="match status" value="1"/>
</dbReference>
<feature type="transmembrane region" description="Helical" evidence="7">
    <location>
        <begin position="129"/>
        <end position="150"/>
    </location>
</feature>
<dbReference type="EMBL" id="CP017037">
    <property type="protein sequence ID" value="AOH38527.1"/>
    <property type="molecule type" value="Genomic_DNA"/>
</dbReference>
<feature type="transmembrane region" description="Helical" evidence="7">
    <location>
        <begin position="156"/>
        <end position="175"/>
    </location>
</feature>
<dbReference type="FunFam" id="3.40.50.300:FF:001443">
    <property type="entry name" value="ABC transporter, ATP-binding protein"/>
    <property type="match status" value="1"/>
</dbReference>
<protein>
    <submittedName>
        <fullName evidence="10">ABC transporter ATP-binding protein</fullName>
    </submittedName>
</protein>
<dbReference type="InterPro" id="IPR003593">
    <property type="entry name" value="AAA+_ATPase"/>
</dbReference>
<evidence type="ECO:0000313" key="11">
    <source>
        <dbReference type="Proteomes" id="UP000094757"/>
    </source>
</evidence>
<dbReference type="RefSeq" id="WP_069176663.1">
    <property type="nucleotide sequence ID" value="NZ_CP017037.1"/>
</dbReference>